<name>A0A9P1NCB3_9PELO</name>
<organism evidence="2 3">
    <name type="scientific">Caenorhabditis angaria</name>
    <dbReference type="NCBI Taxonomy" id="860376"/>
    <lineage>
        <taxon>Eukaryota</taxon>
        <taxon>Metazoa</taxon>
        <taxon>Ecdysozoa</taxon>
        <taxon>Nematoda</taxon>
        <taxon>Chromadorea</taxon>
        <taxon>Rhabditida</taxon>
        <taxon>Rhabditina</taxon>
        <taxon>Rhabditomorpha</taxon>
        <taxon>Rhabditoidea</taxon>
        <taxon>Rhabditidae</taxon>
        <taxon>Peloderinae</taxon>
        <taxon>Caenorhabditis</taxon>
    </lineage>
</organism>
<dbReference type="Proteomes" id="UP001152747">
    <property type="component" value="Unassembled WGS sequence"/>
</dbReference>
<evidence type="ECO:0000313" key="3">
    <source>
        <dbReference type="Proteomes" id="UP001152747"/>
    </source>
</evidence>
<keyword evidence="3" id="KW-1185">Reference proteome</keyword>
<sequence>MFGYVLVNNQNSVIFLDGDLSFKLRLQKLVHKQIRLRSLDNASTSSGICTDSTDDNESLKATSTKQRKKSGIIFNSSEISHILLPLILIYRSSSDGNEDPINHLSSILGNISFSKIYDNYLILSFADQENYRKDMLQMVERSILSGFGPLITFCNTDLTTVKRPKEMMGQIRAKIGNFRSKPFVDIKRMIFYSSKVERIQNIFLKLCSQLSVFIGNNRSLLISHGDIIATFNSSETASNIMTSVNISDLSNIISNSISGSNKISQFWLRSTIGVIPYYINVISHQILENLTFVSFIESSENILIRYLYLFSKQIDQIRKSTDLNRDLREVRKTVLDIQNLLVDKKTEEQNPTAFLKNPNRTSSFFKSIWMQIEQEIKEINGVEREKPRSESRFSIGSIRSAFSTMSLNSSIFSRVSMSEKTVPHKLDILLSYAKRQTNSLIQELCSVSIQHANKTTLPLFDQFMDKFLKQQQINFISSLEIGGQEDEIQLKKFLQPSEYFLEMYAYRVQFNSLQQEILHISDELKQDLQNILTLQPTKTFSCNVAGKSGTWYTVQYIYIPLETTNKSTNNNQIKTKSDISLTTVFPGCINNNLAEKQSLKMLDIVLQNCTFNL</sequence>
<comment type="caution">
    <text evidence="2">The sequence shown here is derived from an EMBL/GenBank/DDBJ whole genome shotgun (WGS) entry which is preliminary data.</text>
</comment>
<gene>
    <name evidence="2" type="ORF">CAMP_LOCUS18964</name>
</gene>
<dbReference type="EMBL" id="CANHGI010000006">
    <property type="protein sequence ID" value="CAI5456327.1"/>
    <property type="molecule type" value="Genomic_DNA"/>
</dbReference>
<feature type="region of interest" description="Disordered" evidence="1">
    <location>
        <begin position="43"/>
        <end position="62"/>
    </location>
</feature>
<evidence type="ECO:0000256" key="1">
    <source>
        <dbReference type="SAM" id="MobiDB-lite"/>
    </source>
</evidence>
<dbReference type="AlphaFoldDB" id="A0A9P1NCB3"/>
<protein>
    <submittedName>
        <fullName evidence="2">Uncharacterized protein</fullName>
    </submittedName>
</protein>
<reference evidence="2" key="1">
    <citation type="submission" date="2022-11" db="EMBL/GenBank/DDBJ databases">
        <authorList>
            <person name="Kikuchi T."/>
        </authorList>
    </citation>
    <scope>NUCLEOTIDE SEQUENCE</scope>
    <source>
        <strain evidence="2">PS1010</strain>
    </source>
</reference>
<dbReference type="OrthoDB" id="5798453at2759"/>
<evidence type="ECO:0000313" key="2">
    <source>
        <dbReference type="EMBL" id="CAI5456327.1"/>
    </source>
</evidence>
<accession>A0A9P1NCB3</accession>
<proteinExistence type="predicted"/>